<sequence length="184" mass="19924">MSAKTPPLVAFACLIDSINAWLGRICAWLPVFLVVGTAVVVILRYGFGIGATGLQEAVMYGHALVFMGAAAWALQQGAHVRVDILYQRFSTRTKEVVNMFGTLVLLLPTCGFLLWLSWSYVGAAWASLEGSPEAGGLPFVYLQKSIILVLVISLLLQAISNLIKGAYRLAGRLPFEDQAEVQHG</sequence>
<comment type="similarity">
    <text evidence="8 9">Belongs to the TRAP transporter small permease family.</text>
</comment>
<accession>A0A0B3BQQ1</accession>
<keyword evidence="7 9" id="KW-0472">Membrane</keyword>
<dbReference type="InterPro" id="IPR055348">
    <property type="entry name" value="DctQ"/>
</dbReference>
<keyword evidence="3" id="KW-1003">Cell membrane</keyword>
<dbReference type="PANTHER" id="PTHR35011">
    <property type="entry name" value="2,3-DIKETO-L-GULONATE TRAP TRANSPORTER SMALL PERMEASE PROTEIN YIAM"/>
    <property type="match status" value="1"/>
</dbReference>
<comment type="subunit">
    <text evidence="9">The complex comprises the extracytoplasmic solute receptor protein and the two transmembrane proteins.</text>
</comment>
<gene>
    <name evidence="11" type="ORF">PT85_12180</name>
    <name evidence="12" type="ORF">SAMN05421672_11394</name>
</gene>
<evidence type="ECO:0000313" key="13">
    <source>
        <dbReference type="Proteomes" id="UP000030980"/>
    </source>
</evidence>
<evidence type="ECO:0000256" key="7">
    <source>
        <dbReference type="ARBA" id="ARBA00023136"/>
    </source>
</evidence>
<reference evidence="11 13" key="1">
    <citation type="submission" date="2014-11" db="EMBL/GenBank/DDBJ databases">
        <title>Genome sequence of Pseudomonas tuomuerensis JCM 14085.</title>
        <authorList>
            <person name="Shin S.-K."/>
            <person name="Yi H."/>
        </authorList>
    </citation>
    <scope>NUCLEOTIDE SEQUENCE [LARGE SCALE GENOMIC DNA]</scope>
    <source>
        <strain evidence="11 13">JCM 14085</strain>
    </source>
</reference>
<dbReference type="Proteomes" id="UP000030980">
    <property type="component" value="Unassembled WGS sequence"/>
</dbReference>
<dbReference type="EMBL" id="JTAK01000004">
    <property type="protein sequence ID" value="KHO64925.1"/>
    <property type="molecule type" value="Genomic_DNA"/>
</dbReference>
<keyword evidence="5 9" id="KW-0812">Transmembrane</keyword>
<evidence type="ECO:0000313" key="12">
    <source>
        <dbReference type="EMBL" id="SIR03599.1"/>
    </source>
</evidence>
<evidence type="ECO:0000256" key="5">
    <source>
        <dbReference type="ARBA" id="ARBA00022692"/>
    </source>
</evidence>
<dbReference type="OrthoDB" id="9795655at2"/>
<comment type="subcellular location">
    <subcellularLocation>
        <location evidence="1 9">Cell inner membrane</location>
        <topology evidence="1 9">Multi-pass membrane protein</topology>
    </subcellularLocation>
</comment>
<comment type="function">
    <text evidence="9">Part of the tripartite ATP-independent periplasmic (TRAP) transport system.</text>
</comment>
<feature type="domain" description="Tripartite ATP-independent periplasmic transporters DctQ component" evidence="10">
    <location>
        <begin position="34"/>
        <end position="165"/>
    </location>
</feature>
<dbReference type="InterPro" id="IPR007387">
    <property type="entry name" value="TRAP_DctQ"/>
</dbReference>
<feature type="transmembrane region" description="Helical" evidence="9">
    <location>
        <begin position="57"/>
        <end position="75"/>
    </location>
</feature>
<keyword evidence="4 9" id="KW-0997">Cell inner membrane</keyword>
<organism evidence="11 13">
    <name type="scientific">Pseudomonas flexibilis</name>
    <dbReference type="NCBI Taxonomy" id="706570"/>
    <lineage>
        <taxon>Bacteria</taxon>
        <taxon>Pseudomonadati</taxon>
        <taxon>Pseudomonadota</taxon>
        <taxon>Gammaproteobacteria</taxon>
        <taxon>Pseudomonadales</taxon>
        <taxon>Pseudomonadaceae</taxon>
        <taxon>Pseudomonas</taxon>
    </lineage>
</organism>
<reference evidence="12 14" key="2">
    <citation type="submission" date="2017-01" db="EMBL/GenBank/DDBJ databases">
        <authorList>
            <person name="Mah S.A."/>
            <person name="Swanson W.J."/>
            <person name="Moy G.W."/>
            <person name="Vacquier V.D."/>
        </authorList>
    </citation>
    <scope>NUCLEOTIDE SEQUENCE [LARGE SCALE GENOMIC DNA]</scope>
    <source>
        <strain evidence="12 14">ATCC 29606</strain>
    </source>
</reference>
<feature type="transmembrane region" description="Helical" evidence="9">
    <location>
        <begin position="96"/>
        <end position="121"/>
    </location>
</feature>
<dbReference type="PANTHER" id="PTHR35011:SF4">
    <property type="entry name" value="SLL1102 PROTEIN"/>
    <property type="match status" value="1"/>
</dbReference>
<feature type="transmembrane region" description="Helical" evidence="9">
    <location>
        <begin position="21"/>
        <end position="45"/>
    </location>
</feature>
<evidence type="ECO:0000313" key="11">
    <source>
        <dbReference type="EMBL" id="KHO64925.1"/>
    </source>
</evidence>
<keyword evidence="2 9" id="KW-0813">Transport</keyword>
<evidence type="ECO:0000256" key="6">
    <source>
        <dbReference type="ARBA" id="ARBA00022989"/>
    </source>
</evidence>
<keyword evidence="13" id="KW-1185">Reference proteome</keyword>
<evidence type="ECO:0000256" key="8">
    <source>
        <dbReference type="ARBA" id="ARBA00038436"/>
    </source>
</evidence>
<dbReference type="STRING" id="706570.PT85_12180"/>
<feature type="transmembrane region" description="Helical" evidence="9">
    <location>
        <begin position="141"/>
        <end position="163"/>
    </location>
</feature>
<dbReference type="GO" id="GO:0005886">
    <property type="term" value="C:plasma membrane"/>
    <property type="evidence" value="ECO:0007669"/>
    <property type="project" value="UniProtKB-SubCell"/>
</dbReference>
<keyword evidence="6 9" id="KW-1133">Transmembrane helix</keyword>
<evidence type="ECO:0000256" key="4">
    <source>
        <dbReference type="ARBA" id="ARBA00022519"/>
    </source>
</evidence>
<evidence type="ECO:0000256" key="2">
    <source>
        <dbReference type="ARBA" id="ARBA00022448"/>
    </source>
</evidence>
<evidence type="ECO:0000256" key="9">
    <source>
        <dbReference type="RuleBase" id="RU369079"/>
    </source>
</evidence>
<evidence type="ECO:0000259" key="10">
    <source>
        <dbReference type="Pfam" id="PF04290"/>
    </source>
</evidence>
<dbReference type="Pfam" id="PF04290">
    <property type="entry name" value="DctQ"/>
    <property type="match status" value="1"/>
</dbReference>
<dbReference type="RefSeq" id="WP_039561356.1">
    <property type="nucleotide sequence ID" value="NZ_FMUP01000002.1"/>
</dbReference>
<protein>
    <recommendedName>
        <fullName evidence="9">TRAP transporter small permease protein</fullName>
    </recommendedName>
</protein>
<name>A0A0B3BQQ1_9PSED</name>
<dbReference type="EMBL" id="FTMC01000013">
    <property type="protein sequence ID" value="SIR03599.1"/>
    <property type="molecule type" value="Genomic_DNA"/>
</dbReference>
<dbReference type="AlphaFoldDB" id="A0A0B3BQQ1"/>
<evidence type="ECO:0000313" key="14">
    <source>
        <dbReference type="Proteomes" id="UP000186079"/>
    </source>
</evidence>
<evidence type="ECO:0000256" key="1">
    <source>
        <dbReference type="ARBA" id="ARBA00004429"/>
    </source>
</evidence>
<dbReference type="Proteomes" id="UP000186079">
    <property type="component" value="Unassembled WGS sequence"/>
</dbReference>
<proteinExistence type="inferred from homology"/>
<dbReference type="GO" id="GO:0022857">
    <property type="term" value="F:transmembrane transporter activity"/>
    <property type="evidence" value="ECO:0007669"/>
    <property type="project" value="UniProtKB-UniRule"/>
</dbReference>
<evidence type="ECO:0000256" key="3">
    <source>
        <dbReference type="ARBA" id="ARBA00022475"/>
    </source>
</evidence>